<feature type="transmembrane region" description="Helical" evidence="1">
    <location>
        <begin position="162"/>
        <end position="185"/>
    </location>
</feature>
<dbReference type="Pfam" id="PF01864">
    <property type="entry name" value="CarS-like"/>
    <property type="match status" value="1"/>
</dbReference>
<gene>
    <name evidence="2" type="ORF">G7058_05220</name>
</gene>
<organism evidence="2 3">
    <name type="scientific">Jeotgalibaca porci</name>
    <dbReference type="NCBI Taxonomy" id="1868793"/>
    <lineage>
        <taxon>Bacteria</taxon>
        <taxon>Bacillati</taxon>
        <taxon>Bacillota</taxon>
        <taxon>Bacilli</taxon>
        <taxon>Lactobacillales</taxon>
        <taxon>Carnobacteriaceae</taxon>
        <taxon>Jeotgalibaca</taxon>
    </lineage>
</organism>
<dbReference type="AlphaFoldDB" id="A0A6G7WK97"/>
<feature type="transmembrane region" description="Helical" evidence="1">
    <location>
        <begin position="91"/>
        <end position="108"/>
    </location>
</feature>
<dbReference type="PANTHER" id="PTHR39650:SF1">
    <property type="entry name" value="CDP-ARCHAEOL SYNTHASE"/>
    <property type="match status" value="1"/>
</dbReference>
<dbReference type="KEGG" id="jpo:G7058_05220"/>
<keyword evidence="1" id="KW-0812">Transmembrane</keyword>
<dbReference type="InterPro" id="IPR032690">
    <property type="entry name" value="CarS"/>
</dbReference>
<evidence type="ECO:0000256" key="1">
    <source>
        <dbReference type="SAM" id="Phobius"/>
    </source>
</evidence>
<evidence type="ECO:0000313" key="2">
    <source>
        <dbReference type="EMBL" id="QIK52684.1"/>
    </source>
</evidence>
<proteinExistence type="predicted"/>
<protein>
    <submittedName>
        <fullName evidence="2">CDP-archaeol synthase</fullName>
    </submittedName>
</protein>
<keyword evidence="1" id="KW-1133">Transmembrane helix</keyword>
<keyword evidence="1" id="KW-0472">Membrane</keyword>
<reference evidence="2 3" key="1">
    <citation type="journal article" date="2017" name="Int. J. Syst. Evol. Microbiol.">
        <title>Jeotgalibaca porci sp. nov. and Jeotgalibaca arthritidis sp. nov., isolated from pigs, and emended description of the genus Jeotgalibaca.</title>
        <authorList>
            <person name="Zamora L."/>
            <person name="Perez-Sancho M."/>
            <person name="Dominguez L."/>
            <person name="Fernandez-Garayzabal J.F."/>
            <person name="Vela A.I."/>
        </authorList>
    </citation>
    <scope>NUCLEOTIDE SEQUENCE [LARGE SCALE GENOMIC DNA]</scope>
    <source>
        <strain evidence="2 3">CCUG 69148</strain>
    </source>
</reference>
<dbReference type="PANTHER" id="PTHR39650">
    <property type="entry name" value="CDP-ARCHAEOL SYNTHASE"/>
    <property type="match status" value="1"/>
</dbReference>
<dbReference type="EMBL" id="CP049889">
    <property type="protein sequence ID" value="QIK52684.1"/>
    <property type="molecule type" value="Genomic_DNA"/>
</dbReference>
<dbReference type="Proteomes" id="UP000501830">
    <property type="component" value="Chromosome"/>
</dbReference>
<keyword evidence="3" id="KW-1185">Reference proteome</keyword>
<evidence type="ECO:0000313" key="3">
    <source>
        <dbReference type="Proteomes" id="UP000501830"/>
    </source>
</evidence>
<feature type="transmembrane region" description="Helical" evidence="1">
    <location>
        <begin position="50"/>
        <end position="70"/>
    </location>
</feature>
<name>A0A6G7WK97_9LACT</name>
<accession>A0A6G7WK97</accession>
<sequence>MYITLMPVVLAGIANMKVLKSSWLKTWQTPIDNGRVWRDGRPFFGANKTWRGAVGMVICSVAAMVLWGGICRIFPYLEQRNQFYIFNRNTVLFNSFVGALLGVAYILFELPNSFIKRRMNISPGKAAYVTNPWKYMWLDQMDSLFGCALVLWFFYPLSFGQYLGYVFLGAATHLGINVILVKIGWKKAI</sequence>